<dbReference type="Pfam" id="PF03572">
    <property type="entry name" value="Peptidase_S41"/>
    <property type="match status" value="1"/>
</dbReference>
<dbReference type="EMBL" id="CAACVJ010000005">
    <property type="protein sequence ID" value="VEP11396.1"/>
    <property type="molecule type" value="Genomic_DNA"/>
</dbReference>
<evidence type="ECO:0000313" key="3">
    <source>
        <dbReference type="Proteomes" id="UP000320055"/>
    </source>
</evidence>
<dbReference type="Proteomes" id="UP000320055">
    <property type="component" value="Unassembled WGS sequence"/>
</dbReference>
<dbReference type="OrthoDB" id="6397760at2"/>
<dbReference type="GO" id="GO:0004175">
    <property type="term" value="F:endopeptidase activity"/>
    <property type="evidence" value="ECO:0007669"/>
    <property type="project" value="TreeGrafter"/>
</dbReference>
<dbReference type="Gene3D" id="3.30.750.44">
    <property type="match status" value="1"/>
</dbReference>
<evidence type="ECO:0000313" key="2">
    <source>
        <dbReference type="EMBL" id="VEP11396.1"/>
    </source>
</evidence>
<sequence>MNSKMQDAYALSRQGVDNLLVFARLLGYIRYFHPSDRAAEANWEQLAITGIRSVETAKEPVILIQKLKAIFTPIAPTVRIFATKESSTVSQTLQQPANKASLQLVAWEHYGVKGDGEEDYSIYHSKRVYWNGEQNQITDEVISSYQPFKADLGSGVSCLIPLALFAKNGKTLPHIPKTKAANSIDYSINERATRLAAVILAWNVWQHFYPYFDVVAVDWLEELQTALKYAATDKDTAAFNKTLQRLVAKLEDGHGNVYLLNQNTSDRFTLPFTWDWVEDSLVITYVLPDSEMDLHPGDVVLKIDGVPAAEVISDREQLISSATPQWKRDRALGRMLEGGEATSVELEVRSIGGGIKTVVARRHILYAPESGFSLPLFWQWRDEQLIITSVITEAAGTIKPDEIVLSIDGQLGQKAIAQQIESLSQQFPDWFPSQPKQDRIRDALKELNNGTKGSTVLFQVRSPYGESRTVELSRTLRVWDRKEPRPPKIQQLRSGIIYINFERINDLDFQQALPLLESATGIIIDLRGYPKVSTNPIGHLIDEPVTSARWHIPQVKYPDRQKLDFDFSNWSIEPKKPKLKAKVVFLTNGSAISYAETYLGIIEHYQLAEIIGQPTAGTNGNVNELILPGGYLIWWTGMKVLKHDGSRHHGVGILPTVPVERTVKGIADKRDEFLQRAIEIVSV</sequence>
<proteinExistence type="predicted"/>
<dbReference type="GO" id="GO:0006508">
    <property type="term" value="P:proteolysis"/>
    <property type="evidence" value="ECO:0007669"/>
    <property type="project" value="InterPro"/>
</dbReference>
<dbReference type="AlphaFoldDB" id="A0A563VIW9"/>
<evidence type="ECO:0000259" key="1">
    <source>
        <dbReference type="SMART" id="SM00245"/>
    </source>
</evidence>
<gene>
    <name evidence="2" type="ORF">H1P_1020019</name>
</gene>
<dbReference type="Gene3D" id="3.90.226.10">
    <property type="entry name" value="2-enoyl-CoA Hydratase, Chain A, domain 1"/>
    <property type="match status" value="1"/>
</dbReference>
<dbReference type="GO" id="GO:0007165">
    <property type="term" value="P:signal transduction"/>
    <property type="evidence" value="ECO:0007669"/>
    <property type="project" value="TreeGrafter"/>
</dbReference>
<dbReference type="SUPFAM" id="SSF52096">
    <property type="entry name" value="ClpP/crotonase"/>
    <property type="match status" value="1"/>
</dbReference>
<dbReference type="InterPro" id="IPR029045">
    <property type="entry name" value="ClpP/crotonase-like_dom_sf"/>
</dbReference>
<dbReference type="SMART" id="SM00245">
    <property type="entry name" value="TSPc"/>
    <property type="match status" value="1"/>
</dbReference>
<organism evidence="2 3">
    <name type="scientific">Hyella patelloides LEGE 07179</name>
    <dbReference type="NCBI Taxonomy" id="945734"/>
    <lineage>
        <taxon>Bacteria</taxon>
        <taxon>Bacillati</taxon>
        <taxon>Cyanobacteriota</taxon>
        <taxon>Cyanophyceae</taxon>
        <taxon>Pleurocapsales</taxon>
        <taxon>Hyellaceae</taxon>
        <taxon>Hyella</taxon>
    </lineage>
</organism>
<accession>A0A563VIW9</accession>
<dbReference type="PANTHER" id="PTHR32060">
    <property type="entry name" value="TAIL-SPECIFIC PROTEASE"/>
    <property type="match status" value="1"/>
</dbReference>
<dbReference type="PANTHER" id="PTHR32060:SF30">
    <property type="entry name" value="CARBOXY-TERMINAL PROCESSING PROTEASE CTPA"/>
    <property type="match status" value="1"/>
</dbReference>
<protein>
    <recommendedName>
        <fullName evidence="1">Tail specific protease domain-containing protein</fullName>
    </recommendedName>
</protein>
<dbReference type="InterPro" id="IPR005151">
    <property type="entry name" value="Tail-specific_protease"/>
</dbReference>
<dbReference type="RefSeq" id="WP_144868760.1">
    <property type="nucleotide sequence ID" value="NZ_LR213858.1"/>
</dbReference>
<dbReference type="GO" id="GO:0008236">
    <property type="term" value="F:serine-type peptidase activity"/>
    <property type="evidence" value="ECO:0007669"/>
    <property type="project" value="InterPro"/>
</dbReference>
<name>A0A563VIW9_9CYAN</name>
<feature type="domain" description="Tail specific protease" evidence="1">
    <location>
        <begin position="465"/>
        <end position="660"/>
    </location>
</feature>
<reference evidence="2 3" key="1">
    <citation type="submission" date="2019-01" db="EMBL/GenBank/DDBJ databases">
        <authorList>
            <person name="Brito A."/>
        </authorList>
    </citation>
    <scope>NUCLEOTIDE SEQUENCE [LARGE SCALE GENOMIC DNA]</scope>
    <source>
        <strain evidence="2">1</strain>
    </source>
</reference>
<dbReference type="GO" id="GO:0030288">
    <property type="term" value="C:outer membrane-bounded periplasmic space"/>
    <property type="evidence" value="ECO:0007669"/>
    <property type="project" value="TreeGrafter"/>
</dbReference>
<keyword evidence="3" id="KW-1185">Reference proteome</keyword>